<accession>A0A1M5M073</accession>
<gene>
    <name evidence="2" type="ORF">SAMN05444003_0559</name>
</gene>
<evidence type="ECO:0000313" key="3">
    <source>
        <dbReference type="Proteomes" id="UP000184074"/>
    </source>
</evidence>
<reference evidence="2 3" key="1">
    <citation type="submission" date="2016-11" db="EMBL/GenBank/DDBJ databases">
        <authorList>
            <person name="Jaros S."/>
            <person name="Januszkiewicz K."/>
            <person name="Wedrychowicz H."/>
        </authorList>
    </citation>
    <scope>NUCLEOTIDE SEQUENCE [LARGE SCALE GENOMIC DNA]</scope>
    <source>
        <strain evidence="2 3">DSM 28715</strain>
    </source>
</reference>
<evidence type="ECO:0000256" key="1">
    <source>
        <dbReference type="SAM" id="SignalP"/>
    </source>
</evidence>
<dbReference type="Proteomes" id="UP000184074">
    <property type="component" value="Unassembled WGS sequence"/>
</dbReference>
<dbReference type="AlphaFoldDB" id="A0A1M5M073"/>
<keyword evidence="3" id="KW-1185">Reference proteome</keyword>
<dbReference type="EMBL" id="FQXB01000001">
    <property type="protein sequence ID" value="SHG70329.1"/>
    <property type="molecule type" value="Genomic_DNA"/>
</dbReference>
<name>A0A1M5M073_9RHOB</name>
<organism evidence="2 3">
    <name type="scientific">Cognatiyoonia sediminum</name>
    <dbReference type="NCBI Taxonomy" id="1508389"/>
    <lineage>
        <taxon>Bacteria</taxon>
        <taxon>Pseudomonadati</taxon>
        <taxon>Pseudomonadota</taxon>
        <taxon>Alphaproteobacteria</taxon>
        <taxon>Rhodobacterales</taxon>
        <taxon>Paracoccaceae</taxon>
        <taxon>Cognatiyoonia</taxon>
    </lineage>
</organism>
<dbReference type="STRING" id="1508389.SAMN05444003_0559"/>
<sequence>MNFVVRFTGSSIVGAVLFAFIPSSAIADCAIAMDVSSYFEKLEMANIVTQYGNQVVRATDGAI</sequence>
<dbReference type="RefSeq" id="WP_072899105.1">
    <property type="nucleotide sequence ID" value="NZ_FQXB01000001.1"/>
</dbReference>
<evidence type="ECO:0000313" key="2">
    <source>
        <dbReference type="EMBL" id="SHG70329.1"/>
    </source>
</evidence>
<protein>
    <submittedName>
        <fullName evidence="2">Uncharacterized protein</fullName>
    </submittedName>
</protein>
<proteinExistence type="predicted"/>
<feature type="chain" id="PRO_5012883740" evidence="1">
    <location>
        <begin position="28"/>
        <end position="63"/>
    </location>
</feature>
<feature type="signal peptide" evidence="1">
    <location>
        <begin position="1"/>
        <end position="27"/>
    </location>
</feature>
<keyword evidence="1" id="KW-0732">Signal</keyword>